<gene>
    <name evidence="1" type="ORF">AOQ71_07090</name>
</gene>
<keyword evidence="2" id="KW-1185">Reference proteome</keyword>
<name>A0A0R3E5Y0_9BRAD</name>
<comment type="caution">
    <text evidence="1">The sequence shown here is derived from an EMBL/GenBank/DDBJ whole genome shotgun (WGS) entry which is preliminary data.</text>
</comment>
<sequence length="67" mass="7179">MTDLELGAVQFGSRYADVVSIFGCAGTLASRKIAGDIKFHLFAWNDGQVLALFAQGRLLITTLSDTS</sequence>
<reference evidence="1 2" key="1">
    <citation type="submission" date="2015-09" db="EMBL/GenBank/DDBJ databases">
        <title>Draft Genome Sequence of Bradyrhizobium manausense Strain BR 3351T, a Novel Symbiotic Nitrogen-Fixing Alphaproteobacterium Isolated from Brazilian Amazon Rain Forest.</title>
        <authorList>
            <person name="De Araujo J.L."/>
            <person name="Zilli J.E."/>
        </authorList>
    </citation>
    <scope>NUCLEOTIDE SEQUENCE [LARGE SCALE GENOMIC DNA]</scope>
    <source>
        <strain evidence="1 2">BR3351</strain>
    </source>
</reference>
<organism evidence="1 2">
    <name type="scientific">Bradyrhizobium manausense</name>
    <dbReference type="NCBI Taxonomy" id="989370"/>
    <lineage>
        <taxon>Bacteria</taxon>
        <taxon>Pseudomonadati</taxon>
        <taxon>Pseudomonadota</taxon>
        <taxon>Alphaproteobacteria</taxon>
        <taxon>Hyphomicrobiales</taxon>
        <taxon>Nitrobacteraceae</taxon>
        <taxon>Bradyrhizobium</taxon>
    </lineage>
</organism>
<dbReference type="AlphaFoldDB" id="A0A0R3E5Y0"/>
<dbReference type="EMBL" id="LJYG01000032">
    <property type="protein sequence ID" value="KRQ15902.1"/>
    <property type="molecule type" value="Genomic_DNA"/>
</dbReference>
<protein>
    <submittedName>
        <fullName evidence="1">Uncharacterized protein</fullName>
    </submittedName>
</protein>
<proteinExistence type="predicted"/>
<accession>A0A0R3E5Y0</accession>
<evidence type="ECO:0000313" key="1">
    <source>
        <dbReference type="EMBL" id="KRQ15902.1"/>
    </source>
</evidence>
<dbReference type="Proteomes" id="UP000051936">
    <property type="component" value="Unassembled WGS sequence"/>
</dbReference>
<evidence type="ECO:0000313" key="2">
    <source>
        <dbReference type="Proteomes" id="UP000051936"/>
    </source>
</evidence>